<evidence type="ECO:0000313" key="3">
    <source>
        <dbReference type="Proteomes" id="UP001500418"/>
    </source>
</evidence>
<reference evidence="2 3" key="1">
    <citation type="journal article" date="2019" name="Int. J. Syst. Evol. Microbiol.">
        <title>The Global Catalogue of Microorganisms (GCM) 10K type strain sequencing project: providing services to taxonomists for standard genome sequencing and annotation.</title>
        <authorList>
            <consortium name="The Broad Institute Genomics Platform"/>
            <consortium name="The Broad Institute Genome Sequencing Center for Infectious Disease"/>
            <person name="Wu L."/>
            <person name="Ma J."/>
        </authorList>
    </citation>
    <scope>NUCLEOTIDE SEQUENCE [LARGE SCALE GENOMIC DNA]</scope>
    <source>
        <strain evidence="2 3">JCM 11444</strain>
    </source>
</reference>
<name>A0ABN1QST2_9ACTN</name>
<dbReference type="EMBL" id="BAAAID010000053">
    <property type="protein sequence ID" value="GAA0946752.1"/>
    <property type="molecule type" value="Genomic_DNA"/>
</dbReference>
<gene>
    <name evidence="2" type="ORF">GCM10009575_066720</name>
</gene>
<proteinExistence type="predicted"/>
<keyword evidence="3" id="KW-1185">Reference proteome</keyword>
<evidence type="ECO:0000256" key="1">
    <source>
        <dbReference type="SAM" id="MobiDB-lite"/>
    </source>
</evidence>
<sequence>MVRDFSGRGRFRPECELSEGFPAAGAPQPLDIQVCAGLLQRAHGQLACSPNPLGSRPRDTGRQLGPQTTRVRGPDEESPGQQSLQQLFTHTRSHPVRLHSAGHTWGEVYVHGGVATAAEIRLPERPLLLPRV</sequence>
<feature type="region of interest" description="Disordered" evidence="1">
    <location>
        <begin position="48"/>
        <end position="83"/>
    </location>
</feature>
<evidence type="ECO:0000313" key="2">
    <source>
        <dbReference type="EMBL" id="GAA0946752.1"/>
    </source>
</evidence>
<protein>
    <submittedName>
        <fullName evidence="2">Uncharacterized protein</fullName>
    </submittedName>
</protein>
<dbReference type="Proteomes" id="UP001500418">
    <property type="component" value="Unassembled WGS sequence"/>
</dbReference>
<accession>A0ABN1QST2</accession>
<organism evidence="2 3">
    <name type="scientific">Streptomyces rhizosphaericus</name>
    <dbReference type="NCBI Taxonomy" id="114699"/>
    <lineage>
        <taxon>Bacteria</taxon>
        <taxon>Bacillati</taxon>
        <taxon>Actinomycetota</taxon>
        <taxon>Actinomycetes</taxon>
        <taxon>Kitasatosporales</taxon>
        <taxon>Streptomycetaceae</taxon>
        <taxon>Streptomyces</taxon>
        <taxon>Streptomyces violaceusniger group</taxon>
    </lineage>
</organism>
<comment type="caution">
    <text evidence="2">The sequence shown here is derived from an EMBL/GenBank/DDBJ whole genome shotgun (WGS) entry which is preliminary data.</text>
</comment>